<keyword evidence="6" id="KW-0418">Kinase</keyword>
<dbReference type="PROSITE" id="PS51093">
    <property type="entry name" value="PTS_EIIA_TYPE_1"/>
    <property type="match status" value="1"/>
</dbReference>
<organism evidence="8 9">
    <name type="scientific">Nesterenkonia aethiopica</name>
    <dbReference type="NCBI Taxonomy" id="269144"/>
    <lineage>
        <taxon>Bacteria</taxon>
        <taxon>Bacillati</taxon>
        <taxon>Actinomycetota</taxon>
        <taxon>Actinomycetes</taxon>
        <taxon>Micrococcales</taxon>
        <taxon>Micrococcaceae</taxon>
        <taxon>Nesterenkonia</taxon>
    </lineage>
</organism>
<comment type="subcellular location">
    <subcellularLocation>
        <location evidence="1">Cytoplasm</location>
    </subcellularLocation>
</comment>
<evidence type="ECO:0000256" key="6">
    <source>
        <dbReference type="ARBA" id="ARBA00022777"/>
    </source>
</evidence>
<dbReference type="InterPro" id="IPR001127">
    <property type="entry name" value="PTS_EIIA_1_perm"/>
</dbReference>
<dbReference type="RefSeq" id="WP_344684924.1">
    <property type="nucleotide sequence ID" value="NZ_BAAAVT010000003.1"/>
</dbReference>
<dbReference type="EMBL" id="BAAAVT010000003">
    <property type="protein sequence ID" value="GAA3055266.1"/>
    <property type="molecule type" value="Genomic_DNA"/>
</dbReference>
<evidence type="ECO:0000313" key="9">
    <source>
        <dbReference type="Proteomes" id="UP001500236"/>
    </source>
</evidence>
<dbReference type="PANTHER" id="PTHR45008">
    <property type="entry name" value="PTS SYSTEM GLUCOSE-SPECIFIC EIIA COMPONENT"/>
    <property type="match status" value="1"/>
</dbReference>
<evidence type="ECO:0000256" key="4">
    <source>
        <dbReference type="ARBA" id="ARBA00022679"/>
    </source>
</evidence>
<evidence type="ECO:0000256" key="2">
    <source>
        <dbReference type="ARBA" id="ARBA00022448"/>
    </source>
</evidence>
<gene>
    <name evidence="8" type="ORF">GCM10010529_06640</name>
</gene>
<accession>A0ABP6LSV5</accession>
<dbReference type="Proteomes" id="UP001500236">
    <property type="component" value="Unassembled WGS sequence"/>
</dbReference>
<reference evidence="9" key="1">
    <citation type="journal article" date="2019" name="Int. J. Syst. Evol. Microbiol.">
        <title>The Global Catalogue of Microorganisms (GCM) 10K type strain sequencing project: providing services to taxonomists for standard genome sequencing and annotation.</title>
        <authorList>
            <consortium name="The Broad Institute Genomics Platform"/>
            <consortium name="The Broad Institute Genome Sequencing Center for Infectious Disease"/>
            <person name="Wu L."/>
            <person name="Ma J."/>
        </authorList>
    </citation>
    <scope>NUCLEOTIDE SEQUENCE [LARGE SCALE GENOMIC DNA]</scope>
    <source>
        <strain evidence="9">JCM 14309</strain>
    </source>
</reference>
<dbReference type="Pfam" id="PF00358">
    <property type="entry name" value="PTS_EIIA_1"/>
    <property type="match status" value="1"/>
</dbReference>
<dbReference type="PANTHER" id="PTHR45008:SF1">
    <property type="entry name" value="PTS SYSTEM GLUCOSE-SPECIFIC EIIA COMPONENT"/>
    <property type="match status" value="1"/>
</dbReference>
<comment type="caution">
    <text evidence="8">The sequence shown here is derived from an EMBL/GenBank/DDBJ whole genome shotgun (WGS) entry which is preliminary data.</text>
</comment>
<feature type="domain" description="PTS EIIA type-1" evidence="7">
    <location>
        <begin position="29"/>
        <end position="133"/>
    </location>
</feature>
<proteinExistence type="predicted"/>
<sequence>MTAERPAVSPTRVTAPCPGRVLPLSEVPDPVFSSAMVGPGIALDPSPEETTVCAPLTGKIVKIHPHAFVIQAESGVGVLVHLGINTVRLEGEGFEVLAEQGATVHRGDPMVRWTPGEITGDGISTVIPVVALDQPEDAVTTTTADHVTAGDDLLQISR</sequence>
<evidence type="ECO:0000256" key="3">
    <source>
        <dbReference type="ARBA" id="ARBA00022597"/>
    </source>
</evidence>
<evidence type="ECO:0000259" key="7">
    <source>
        <dbReference type="PROSITE" id="PS51093"/>
    </source>
</evidence>
<protein>
    <submittedName>
        <fullName evidence="8">PTS glucose transporter subunit IIA</fullName>
    </submittedName>
</protein>
<evidence type="ECO:0000256" key="1">
    <source>
        <dbReference type="ARBA" id="ARBA00004496"/>
    </source>
</evidence>
<keyword evidence="5" id="KW-0598">Phosphotransferase system</keyword>
<keyword evidence="4" id="KW-0808">Transferase</keyword>
<evidence type="ECO:0000256" key="5">
    <source>
        <dbReference type="ARBA" id="ARBA00022683"/>
    </source>
</evidence>
<dbReference type="NCBIfam" id="TIGR00830">
    <property type="entry name" value="PTBA"/>
    <property type="match status" value="1"/>
</dbReference>
<dbReference type="SUPFAM" id="SSF51261">
    <property type="entry name" value="Duplicated hybrid motif"/>
    <property type="match status" value="1"/>
</dbReference>
<keyword evidence="2" id="KW-0813">Transport</keyword>
<dbReference type="InterPro" id="IPR011055">
    <property type="entry name" value="Dup_hybrid_motif"/>
</dbReference>
<keyword evidence="9" id="KW-1185">Reference proteome</keyword>
<dbReference type="PROSITE" id="PS00371">
    <property type="entry name" value="PTS_EIIA_TYPE_1_HIS"/>
    <property type="match status" value="1"/>
</dbReference>
<keyword evidence="3 8" id="KW-0762">Sugar transport</keyword>
<dbReference type="InterPro" id="IPR050890">
    <property type="entry name" value="PTS_EIIA_component"/>
</dbReference>
<evidence type="ECO:0000313" key="8">
    <source>
        <dbReference type="EMBL" id="GAA3055266.1"/>
    </source>
</evidence>
<name>A0ABP6LSV5_9MICC</name>
<dbReference type="Gene3D" id="2.70.70.10">
    <property type="entry name" value="Glucose Permease (Domain IIA)"/>
    <property type="match status" value="1"/>
</dbReference>